<comment type="similarity">
    <text evidence="1">Belongs to the dynein light chain Tctex-type family.</text>
</comment>
<feature type="compositionally biased region" description="Acidic residues" evidence="2">
    <location>
        <begin position="1"/>
        <end position="12"/>
    </location>
</feature>
<protein>
    <recommendedName>
        <fullName evidence="5">Dynein light chain</fullName>
    </recommendedName>
</protein>
<dbReference type="Gene3D" id="3.30.1140.40">
    <property type="entry name" value="Tctex-1"/>
    <property type="match status" value="1"/>
</dbReference>
<evidence type="ECO:0000313" key="4">
    <source>
        <dbReference type="Proteomes" id="UP000466442"/>
    </source>
</evidence>
<dbReference type="OrthoDB" id="10248487at2759"/>
<evidence type="ECO:0000256" key="1">
    <source>
        <dbReference type="ARBA" id="ARBA00005361"/>
    </source>
</evidence>
<name>A0A6A4KID4_APOLU</name>
<feature type="region of interest" description="Disordered" evidence="2">
    <location>
        <begin position="1"/>
        <end position="128"/>
    </location>
</feature>
<evidence type="ECO:0008006" key="5">
    <source>
        <dbReference type="Google" id="ProtNLM"/>
    </source>
</evidence>
<dbReference type="CDD" id="cd21451">
    <property type="entry name" value="DLC-like_TCTEX1D"/>
    <property type="match status" value="1"/>
</dbReference>
<gene>
    <name evidence="3" type="ORF">GE061_009320</name>
</gene>
<reference evidence="3" key="1">
    <citation type="journal article" date="2021" name="Mol. Ecol. Resour.">
        <title>Apolygus lucorum genome provides insights into omnivorousness and mesophyll feeding.</title>
        <authorList>
            <person name="Liu Y."/>
            <person name="Liu H."/>
            <person name="Wang H."/>
            <person name="Huang T."/>
            <person name="Liu B."/>
            <person name="Yang B."/>
            <person name="Yin L."/>
            <person name="Li B."/>
            <person name="Zhang Y."/>
            <person name="Zhang S."/>
            <person name="Jiang F."/>
            <person name="Zhang X."/>
            <person name="Ren Y."/>
            <person name="Wang B."/>
            <person name="Wang S."/>
            <person name="Lu Y."/>
            <person name="Wu K."/>
            <person name="Fan W."/>
            <person name="Wang G."/>
        </authorList>
    </citation>
    <scope>NUCLEOTIDE SEQUENCE</scope>
    <source>
        <strain evidence="3">12Hb</strain>
    </source>
</reference>
<dbReference type="Proteomes" id="UP000466442">
    <property type="component" value="Unassembled WGS sequence"/>
</dbReference>
<dbReference type="Pfam" id="PF03645">
    <property type="entry name" value="Tctex-1"/>
    <property type="match status" value="1"/>
</dbReference>
<evidence type="ECO:0000313" key="3">
    <source>
        <dbReference type="EMBL" id="KAF6214577.1"/>
    </source>
</evidence>
<feature type="compositionally biased region" description="Acidic residues" evidence="2">
    <location>
        <begin position="39"/>
        <end position="49"/>
    </location>
</feature>
<feature type="compositionally biased region" description="Basic and acidic residues" evidence="2">
    <location>
        <begin position="73"/>
        <end position="82"/>
    </location>
</feature>
<organism evidence="3 4">
    <name type="scientific">Apolygus lucorum</name>
    <name type="common">Small green plant bug</name>
    <name type="synonym">Lygocoris lucorum</name>
    <dbReference type="NCBI Taxonomy" id="248454"/>
    <lineage>
        <taxon>Eukaryota</taxon>
        <taxon>Metazoa</taxon>
        <taxon>Ecdysozoa</taxon>
        <taxon>Arthropoda</taxon>
        <taxon>Hexapoda</taxon>
        <taxon>Insecta</taxon>
        <taxon>Pterygota</taxon>
        <taxon>Neoptera</taxon>
        <taxon>Paraneoptera</taxon>
        <taxon>Hemiptera</taxon>
        <taxon>Heteroptera</taxon>
        <taxon>Panheteroptera</taxon>
        <taxon>Cimicomorpha</taxon>
        <taxon>Miridae</taxon>
        <taxon>Mirini</taxon>
        <taxon>Apolygus</taxon>
    </lineage>
</organism>
<dbReference type="EMBL" id="WIXP02000002">
    <property type="protein sequence ID" value="KAF6214577.1"/>
    <property type="molecule type" value="Genomic_DNA"/>
</dbReference>
<accession>A0A6A4KID4</accession>
<sequence length="320" mass="35998">MSDQEEIPESDAEEVRPSTTDEEEGDPSATEGDILTSAEDSEFEADETAELTTEGSEAVDEGGPPESLQPTEAHFDPQHEGKEEDGERTEFSELVSELDGEGGFTEYEQSSDFYEEDQEDATAASGTGFGTGVFESDVIQVFSKQVVESEPAPSGILETLSLPPKEKTPEKEVKRTYSFNESDEELAKIPIPAMKANKVIPKLPEPKYQHWPVKIFELENMEHIMAKAVPRFFPRNFPYSTKGVIKRCSLLAQYLQRKVYQMGHDRRKLITVVRYHQKDWNGHKAVVRWLWCMETDALVKYAHCGEGFVVSAVVIGLYMD</sequence>
<evidence type="ECO:0000256" key="2">
    <source>
        <dbReference type="SAM" id="MobiDB-lite"/>
    </source>
</evidence>
<dbReference type="InterPro" id="IPR038586">
    <property type="entry name" value="Tctex-1-like_sf"/>
</dbReference>
<comment type="caution">
    <text evidence="3">The sequence shown here is derived from an EMBL/GenBank/DDBJ whole genome shotgun (WGS) entry which is preliminary data.</text>
</comment>
<keyword evidence="4" id="KW-1185">Reference proteome</keyword>
<dbReference type="AlphaFoldDB" id="A0A6A4KID4"/>
<proteinExistence type="inferred from homology"/>
<dbReference type="InterPro" id="IPR005334">
    <property type="entry name" value="Tctex-1-like"/>
</dbReference>